<protein>
    <submittedName>
        <fullName evidence="1">Uncharacterized protein</fullName>
    </submittedName>
</protein>
<gene>
    <name evidence="1" type="ORF">METZ01_LOCUS250936</name>
</gene>
<dbReference type="AlphaFoldDB" id="A0A382IFP1"/>
<sequence length="43" mass="5014">MMAKLIKINETNIKGQPKTTKLGKKYLAHLMFYAGRRKKTFNT</sequence>
<reference evidence="1" key="1">
    <citation type="submission" date="2018-05" db="EMBL/GenBank/DDBJ databases">
        <authorList>
            <person name="Lanie J.A."/>
            <person name="Ng W.-L."/>
            <person name="Kazmierczak K.M."/>
            <person name="Andrzejewski T.M."/>
            <person name="Davidsen T.M."/>
            <person name="Wayne K.J."/>
            <person name="Tettelin H."/>
            <person name="Glass J.I."/>
            <person name="Rusch D."/>
            <person name="Podicherti R."/>
            <person name="Tsui H.-C.T."/>
            <person name="Winkler M.E."/>
        </authorList>
    </citation>
    <scope>NUCLEOTIDE SEQUENCE</scope>
</reference>
<evidence type="ECO:0000313" key="1">
    <source>
        <dbReference type="EMBL" id="SVB98082.1"/>
    </source>
</evidence>
<dbReference type="EMBL" id="UINC01066915">
    <property type="protein sequence ID" value="SVB98082.1"/>
    <property type="molecule type" value="Genomic_DNA"/>
</dbReference>
<name>A0A382IFP1_9ZZZZ</name>
<proteinExistence type="predicted"/>
<organism evidence="1">
    <name type="scientific">marine metagenome</name>
    <dbReference type="NCBI Taxonomy" id="408172"/>
    <lineage>
        <taxon>unclassified sequences</taxon>
        <taxon>metagenomes</taxon>
        <taxon>ecological metagenomes</taxon>
    </lineage>
</organism>
<accession>A0A382IFP1</accession>